<accession>A0A4Q7L5R1</accession>
<dbReference type="SUPFAM" id="SSF51658">
    <property type="entry name" value="Xylose isomerase-like"/>
    <property type="match status" value="1"/>
</dbReference>
<protein>
    <submittedName>
        <fullName evidence="2">Sugar phosphate isomerase/epimerase</fullName>
    </submittedName>
</protein>
<dbReference type="GO" id="GO:0016853">
    <property type="term" value="F:isomerase activity"/>
    <property type="evidence" value="ECO:0007669"/>
    <property type="project" value="UniProtKB-KW"/>
</dbReference>
<dbReference type="EMBL" id="SGWQ01000001">
    <property type="protein sequence ID" value="RZS44586.1"/>
    <property type="molecule type" value="Genomic_DNA"/>
</dbReference>
<evidence type="ECO:0000313" key="3">
    <source>
        <dbReference type="Proteomes" id="UP000294257"/>
    </source>
</evidence>
<sequence length="267" mass="29276">MVAGIPIGLSTASVWPQTASSGFSLAAELGYDGVEVMVWADPLSQNVGALRRQSRRHNVPIMAIHAPCLLITQRIWSPDPEVRLRKSVEAAQELDARTVVVHPPFRWQRRYADSFADLVAELEEHSGVAVAVENMFPVQRLGQTVSAFRPSIDPTDVGHANYTLDLSHTAAARADALELAKRMGEGLRHLHLADGTGLPRDEHLVPGRGDQPCAEVCEALVRDGFTGQVVLEINTRRARTSAERVRDLAEALLFARLHLDQEGHVGR</sequence>
<reference evidence="2 3" key="1">
    <citation type="submission" date="2019-02" db="EMBL/GenBank/DDBJ databases">
        <title>Genomic Encyclopedia of Type Strains, Phase IV (KMG-IV): sequencing the most valuable type-strain genomes for metagenomic binning, comparative biology and taxonomic classification.</title>
        <authorList>
            <person name="Goeker M."/>
        </authorList>
    </citation>
    <scope>NUCLEOTIDE SEQUENCE [LARGE SCALE GENOMIC DNA]</scope>
    <source>
        <strain evidence="2 3">DSM 101727</strain>
    </source>
</reference>
<dbReference type="PANTHER" id="PTHR12110:SF47">
    <property type="match status" value="1"/>
</dbReference>
<dbReference type="Proteomes" id="UP000294257">
    <property type="component" value="Unassembled WGS sequence"/>
</dbReference>
<name>A0A4Q7L5R1_9PSEU</name>
<comment type="caution">
    <text evidence="2">The sequence shown here is derived from an EMBL/GenBank/DDBJ whole genome shotgun (WGS) entry which is preliminary data.</text>
</comment>
<dbReference type="AlphaFoldDB" id="A0A4Q7L5R1"/>
<dbReference type="Pfam" id="PF01261">
    <property type="entry name" value="AP_endonuc_2"/>
    <property type="match status" value="1"/>
</dbReference>
<gene>
    <name evidence="2" type="ORF">EV193_101462</name>
</gene>
<dbReference type="InterPro" id="IPR013022">
    <property type="entry name" value="Xyl_isomerase-like_TIM-brl"/>
</dbReference>
<organism evidence="2 3">
    <name type="scientific">Herbihabitans rhizosphaerae</name>
    <dbReference type="NCBI Taxonomy" id="1872711"/>
    <lineage>
        <taxon>Bacteria</taxon>
        <taxon>Bacillati</taxon>
        <taxon>Actinomycetota</taxon>
        <taxon>Actinomycetes</taxon>
        <taxon>Pseudonocardiales</taxon>
        <taxon>Pseudonocardiaceae</taxon>
        <taxon>Herbihabitans</taxon>
    </lineage>
</organism>
<proteinExistence type="predicted"/>
<keyword evidence="3" id="KW-1185">Reference proteome</keyword>
<dbReference type="RefSeq" id="WP_130342859.1">
    <property type="nucleotide sequence ID" value="NZ_SGWQ01000001.1"/>
</dbReference>
<keyword evidence="2" id="KW-0413">Isomerase</keyword>
<evidence type="ECO:0000259" key="1">
    <source>
        <dbReference type="Pfam" id="PF01261"/>
    </source>
</evidence>
<dbReference type="PANTHER" id="PTHR12110">
    <property type="entry name" value="HYDROXYPYRUVATE ISOMERASE"/>
    <property type="match status" value="1"/>
</dbReference>
<dbReference type="InterPro" id="IPR050312">
    <property type="entry name" value="IolE/XylAMocC-like"/>
</dbReference>
<dbReference type="OrthoDB" id="3248123at2"/>
<dbReference type="Gene3D" id="3.20.20.150">
    <property type="entry name" value="Divalent-metal-dependent TIM barrel enzymes"/>
    <property type="match status" value="1"/>
</dbReference>
<feature type="domain" description="Xylose isomerase-like TIM barrel" evidence="1">
    <location>
        <begin position="23"/>
        <end position="249"/>
    </location>
</feature>
<evidence type="ECO:0000313" key="2">
    <source>
        <dbReference type="EMBL" id="RZS44586.1"/>
    </source>
</evidence>
<dbReference type="InterPro" id="IPR036237">
    <property type="entry name" value="Xyl_isomerase-like_sf"/>
</dbReference>